<proteinExistence type="inferred from homology"/>
<dbReference type="Gramene" id="OBART10G05630.1">
    <property type="protein sequence ID" value="OBART10G05630.1"/>
    <property type="gene ID" value="OBART10G05630"/>
</dbReference>
<dbReference type="STRING" id="65489.A0A0D3HC78"/>
<reference evidence="2" key="2">
    <citation type="submission" date="2015-03" db="UniProtKB">
        <authorList>
            <consortium name="EnsemblPlants"/>
        </authorList>
    </citation>
    <scope>IDENTIFICATION</scope>
</reference>
<comment type="similarity">
    <text evidence="1">Belongs to the UDP-glycosyltransferase family.</text>
</comment>
<dbReference type="EnsemblPlants" id="OBART10G05630.1">
    <property type="protein sequence ID" value="OBART10G05630.1"/>
    <property type="gene ID" value="OBART10G05630"/>
</dbReference>
<name>A0A0D3HC78_9ORYZ</name>
<sequence>MAAAAAAAADHDAAPRAHALILPYPAQGHVIPLMELAYCLIDRGFAVTFVNTEHNHRRVVAILKRKKNSLLSKLFRYDSTPSVP</sequence>
<protein>
    <submittedName>
        <fullName evidence="2">Uncharacterized protein</fullName>
    </submittedName>
</protein>
<accession>A0A0D3HC78</accession>
<organism evidence="2">
    <name type="scientific">Oryza barthii</name>
    <dbReference type="NCBI Taxonomy" id="65489"/>
    <lineage>
        <taxon>Eukaryota</taxon>
        <taxon>Viridiplantae</taxon>
        <taxon>Streptophyta</taxon>
        <taxon>Embryophyta</taxon>
        <taxon>Tracheophyta</taxon>
        <taxon>Spermatophyta</taxon>
        <taxon>Magnoliopsida</taxon>
        <taxon>Liliopsida</taxon>
        <taxon>Poales</taxon>
        <taxon>Poaceae</taxon>
        <taxon>BOP clade</taxon>
        <taxon>Oryzoideae</taxon>
        <taxon>Oryzeae</taxon>
        <taxon>Oryzinae</taxon>
        <taxon>Oryza</taxon>
    </lineage>
</organism>
<dbReference type="Gene3D" id="3.40.50.2000">
    <property type="entry name" value="Glycogen Phosphorylase B"/>
    <property type="match status" value="1"/>
</dbReference>
<dbReference type="PANTHER" id="PTHR11926:SF1412">
    <property type="entry name" value="UDP-GLYCOSYLTRANSFERASE 83A1-LIKE"/>
    <property type="match status" value="1"/>
</dbReference>
<dbReference type="eggNOG" id="KOG1192">
    <property type="taxonomic scope" value="Eukaryota"/>
</dbReference>
<evidence type="ECO:0000313" key="2">
    <source>
        <dbReference type="EnsemblPlants" id="OBART10G05630.1"/>
    </source>
</evidence>
<evidence type="ECO:0000313" key="3">
    <source>
        <dbReference type="Proteomes" id="UP000026960"/>
    </source>
</evidence>
<dbReference type="GO" id="GO:0080043">
    <property type="term" value="F:quercetin 3-O-glucosyltransferase activity"/>
    <property type="evidence" value="ECO:0007669"/>
    <property type="project" value="TreeGrafter"/>
</dbReference>
<dbReference type="PaxDb" id="65489-OBART10G05630.1"/>
<dbReference type="Proteomes" id="UP000026960">
    <property type="component" value="Chromosome 10"/>
</dbReference>
<dbReference type="AlphaFoldDB" id="A0A0D3HC78"/>
<keyword evidence="3" id="KW-1185">Reference proteome</keyword>
<reference evidence="2" key="1">
    <citation type="journal article" date="2009" name="Rice">
        <title>De Novo Next Generation Sequencing of Plant Genomes.</title>
        <authorList>
            <person name="Rounsley S."/>
            <person name="Marri P.R."/>
            <person name="Yu Y."/>
            <person name="He R."/>
            <person name="Sisneros N."/>
            <person name="Goicoechea J.L."/>
            <person name="Lee S.J."/>
            <person name="Angelova A."/>
            <person name="Kudrna D."/>
            <person name="Luo M."/>
            <person name="Affourtit J."/>
            <person name="Desany B."/>
            <person name="Knight J."/>
            <person name="Niazi F."/>
            <person name="Egholm M."/>
            <person name="Wing R.A."/>
        </authorList>
    </citation>
    <scope>NUCLEOTIDE SEQUENCE [LARGE SCALE GENOMIC DNA]</scope>
    <source>
        <strain evidence="2">cv. IRGC 105608</strain>
    </source>
</reference>
<evidence type="ECO:0000256" key="1">
    <source>
        <dbReference type="ARBA" id="ARBA00009995"/>
    </source>
</evidence>
<dbReference type="PANTHER" id="PTHR11926">
    <property type="entry name" value="GLUCOSYL/GLUCURONOSYL TRANSFERASES"/>
    <property type="match status" value="1"/>
</dbReference>
<dbReference type="HOGENOM" id="CLU_2531019_0_0_1"/>
<dbReference type="SUPFAM" id="SSF53756">
    <property type="entry name" value="UDP-Glycosyltransferase/glycogen phosphorylase"/>
    <property type="match status" value="1"/>
</dbReference>
<dbReference type="GO" id="GO:0080044">
    <property type="term" value="F:quercetin 7-O-glucosyltransferase activity"/>
    <property type="evidence" value="ECO:0007669"/>
    <property type="project" value="TreeGrafter"/>
</dbReference>